<name>A0ABY7YJI2_9HYPH</name>
<dbReference type="EMBL" id="CP118246">
    <property type="protein sequence ID" value="WDR01436.1"/>
    <property type="molecule type" value="Genomic_DNA"/>
</dbReference>
<evidence type="ECO:0000313" key="4">
    <source>
        <dbReference type="Proteomes" id="UP001220530"/>
    </source>
</evidence>
<dbReference type="SUPFAM" id="SSF51735">
    <property type="entry name" value="NAD(P)-binding Rossmann-fold domains"/>
    <property type="match status" value="1"/>
</dbReference>
<keyword evidence="2" id="KW-0560">Oxidoreductase</keyword>
<reference evidence="3 4" key="1">
    <citation type="submission" date="2023-02" db="EMBL/GenBank/DDBJ databases">
        <title>Devosia algicola sp. nov., isolated from the phycosphere of marine algae.</title>
        <authorList>
            <person name="Kim J.M."/>
            <person name="Lee J.K."/>
            <person name="Choi B.J."/>
            <person name="Bayburt H."/>
            <person name="Jeon C.O."/>
        </authorList>
    </citation>
    <scope>NUCLEOTIDE SEQUENCE [LARGE SCALE GENOMIC DNA]</scope>
    <source>
        <strain evidence="3 4">G20-9</strain>
    </source>
</reference>
<dbReference type="Pfam" id="PF00106">
    <property type="entry name" value="adh_short"/>
    <property type="match status" value="1"/>
</dbReference>
<dbReference type="PANTHER" id="PTHR44196:SF1">
    <property type="entry name" value="DEHYDROGENASE_REDUCTASE SDR FAMILY MEMBER 7B"/>
    <property type="match status" value="1"/>
</dbReference>
<sequence>MIRRALITGGSAGLGAALVQELMTAGYHITILDRDTPATPHPDVRFLKTDLGQTNTLPVILEHLQPDEQFDLVIFNAGISAVGAFETIERAHLETLINTNLHAPIALTHLLMVQNRLANDASLIFIGSLSNRLGYPGAAVYAASKQGIEAFAHSLRKARQYRVLCVLPGPLDTAHARRYAPAGSKSGARTAPAHLARRVLAHNKRSGILYANAPQFLAGLVGALMPQTATALMRANLFAKLQMAPPVTDAAPDPVQPAGT</sequence>
<dbReference type="Proteomes" id="UP001220530">
    <property type="component" value="Chromosome"/>
</dbReference>
<dbReference type="CDD" id="cd05233">
    <property type="entry name" value="SDR_c"/>
    <property type="match status" value="1"/>
</dbReference>
<dbReference type="RefSeq" id="WP_282217847.1">
    <property type="nucleotide sequence ID" value="NZ_CP118246.1"/>
</dbReference>
<dbReference type="InterPro" id="IPR036291">
    <property type="entry name" value="NAD(P)-bd_dom_sf"/>
</dbReference>
<dbReference type="InterPro" id="IPR002347">
    <property type="entry name" value="SDR_fam"/>
</dbReference>
<dbReference type="InterPro" id="IPR020904">
    <property type="entry name" value="Sc_DH/Rdtase_CS"/>
</dbReference>
<comment type="similarity">
    <text evidence="1">Belongs to the short-chain dehydrogenases/reductases (SDR) family.</text>
</comment>
<evidence type="ECO:0000313" key="3">
    <source>
        <dbReference type="EMBL" id="WDR01436.1"/>
    </source>
</evidence>
<dbReference type="PANTHER" id="PTHR44196">
    <property type="entry name" value="DEHYDROGENASE/REDUCTASE SDR FAMILY MEMBER 7B"/>
    <property type="match status" value="1"/>
</dbReference>
<keyword evidence="4" id="KW-1185">Reference proteome</keyword>
<accession>A0ABY7YJI2</accession>
<dbReference type="Gene3D" id="3.40.50.720">
    <property type="entry name" value="NAD(P)-binding Rossmann-like Domain"/>
    <property type="match status" value="1"/>
</dbReference>
<dbReference type="PRINTS" id="PR00081">
    <property type="entry name" value="GDHRDH"/>
</dbReference>
<evidence type="ECO:0000256" key="1">
    <source>
        <dbReference type="ARBA" id="ARBA00006484"/>
    </source>
</evidence>
<gene>
    <name evidence="3" type="ORF">PSQ19_11530</name>
</gene>
<dbReference type="PROSITE" id="PS00061">
    <property type="entry name" value="ADH_SHORT"/>
    <property type="match status" value="1"/>
</dbReference>
<evidence type="ECO:0000256" key="2">
    <source>
        <dbReference type="ARBA" id="ARBA00023002"/>
    </source>
</evidence>
<organism evidence="3 4">
    <name type="scientific">Devosia algicola</name>
    <dbReference type="NCBI Taxonomy" id="3026418"/>
    <lineage>
        <taxon>Bacteria</taxon>
        <taxon>Pseudomonadati</taxon>
        <taxon>Pseudomonadota</taxon>
        <taxon>Alphaproteobacteria</taxon>
        <taxon>Hyphomicrobiales</taxon>
        <taxon>Devosiaceae</taxon>
        <taxon>Devosia</taxon>
    </lineage>
</organism>
<proteinExistence type="inferred from homology"/>
<protein>
    <submittedName>
        <fullName evidence="3">SDR family NAD(P)-dependent oxidoreductase</fullName>
    </submittedName>
</protein>